<keyword evidence="3" id="KW-0391">Immunity</keyword>
<dbReference type="GO" id="GO:0005829">
    <property type="term" value="C:cytosol"/>
    <property type="evidence" value="ECO:0007669"/>
    <property type="project" value="TreeGrafter"/>
</dbReference>
<name>A0A8J6GG03_MICOH</name>
<dbReference type="Proteomes" id="UP000710432">
    <property type="component" value="Unassembled WGS sequence"/>
</dbReference>
<proteinExistence type="inferred from homology"/>
<evidence type="ECO:0000256" key="2">
    <source>
        <dbReference type="ARBA" id="ARBA00022588"/>
    </source>
</evidence>
<keyword evidence="5" id="KW-0051">Antiviral defense</keyword>
<dbReference type="Pfam" id="PF10421">
    <property type="entry name" value="OAS1_C"/>
    <property type="match status" value="1"/>
</dbReference>
<comment type="similarity">
    <text evidence="1">Belongs to the 2-5A synthase family.</text>
</comment>
<sequence length="284" mass="32024">MPLQGRSDADLIVFLSCFHQFSEQGSHCVEVISEIRAQLEACQQKQKFDVKFENSNKKNPQVLSFSLTSQTLLDQIVDFDVLPAFNALGRSDADLIVFLSCFHQFSEQGSHCVEVISEIRAQLEACQQKQKFDVKFENSNKKNPQVLSFSLTSQTLLDQIVDFDVLPAFNALGGRRGDETDFEYNCRPIILDPADPTGNLGRNAHWDLLAQDAAACTSALCCMDKDVTPIKPWLVKQCYPSKNPLLLPWTPQTNLHPLTSRGHPLQLCLVERHLIYASFLQSFF</sequence>
<dbReference type="GO" id="GO:0045071">
    <property type="term" value="P:negative regulation of viral genome replication"/>
    <property type="evidence" value="ECO:0007669"/>
    <property type="project" value="TreeGrafter"/>
</dbReference>
<dbReference type="GO" id="GO:0016020">
    <property type="term" value="C:membrane"/>
    <property type="evidence" value="ECO:0007669"/>
    <property type="project" value="TreeGrafter"/>
</dbReference>
<dbReference type="GO" id="GO:0045087">
    <property type="term" value="P:innate immune response"/>
    <property type="evidence" value="ECO:0007669"/>
    <property type="project" value="UniProtKB-KW"/>
</dbReference>
<keyword evidence="2" id="KW-0399">Innate immunity</keyword>
<evidence type="ECO:0000256" key="3">
    <source>
        <dbReference type="ARBA" id="ARBA00022859"/>
    </source>
</evidence>
<dbReference type="EMBL" id="JAATJU010022994">
    <property type="protein sequence ID" value="KAH0509088.1"/>
    <property type="molecule type" value="Genomic_DNA"/>
</dbReference>
<dbReference type="GO" id="GO:0003725">
    <property type="term" value="F:double-stranded RNA binding"/>
    <property type="evidence" value="ECO:0007669"/>
    <property type="project" value="TreeGrafter"/>
</dbReference>
<dbReference type="InterPro" id="IPR018952">
    <property type="entry name" value="2-5-oligoAdlate_synth_1_dom2/C"/>
</dbReference>
<evidence type="ECO:0000256" key="1">
    <source>
        <dbReference type="ARBA" id="ARBA00009526"/>
    </source>
</evidence>
<dbReference type="PROSITE" id="PS50152">
    <property type="entry name" value="25A_SYNTH_3"/>
    <property type="match status" value="2"/>
</dbReference>
<dbReference type="GO" id="GO:0005654">
    <property type="term" value="C:nucleoplasm"/>
    <property type="evidence" value="ECO:0007669"/>
    <property type="project" value="TreeGrafter"/>
</dbReference>
<organism evidence="7 8">
    <name type="scientific">Microtus ochrogaster</name>
    <name type="common">Prairie vole</name>
    <dbReference type="NCBI Taxonomy" id="79684"/>
    <lineage>
        <taxon>Eukaryota</taxon>
        <taxon>Metazoa</taxon>
        <taxon>Chordata</taxon>
        <taxon>Craniata</taxon>
        <taxon>Vertebrata</taxon>
        <taxon>Euteleostomi</taxon>
        <taxon>Mammalia</taxon>
        <taxon>Eutheria</taxon>
        <taxon>Euarchontoglires</taxon>
        <taxon>Glires</taxon>
        <taxon>Rodentia</taxon>
        <taxon>Myomorpha</taxon>
        <taxon>Muroidea</taxon>
        <taxon>Cricetidae</taxon>
        <taxon>Arvicolinae</taxon>
        <taxon>Microtus</taxon>
    </lineage>
</organism>
<evidence type="ECO:0000259" key="6">
    <source>
        <dbReference type="Pfam" id="PF10421"/>
    </source>
</evidence>
<evidence type="ECO:0000256" key="4">
    <source>
        <dbReference type="ARBA" id="ARBA00022884"/>
    </source>
</evidence>
<dbReference type="PANTHER" id="PTHR11258:SF4">
    <property type="entry name" value="2'-5'-OLIGOADENYLATE SYNTHASE 3"/>
    <property type="match status" value="1"/>
</dbReference>
<dbReference type="GO" id="GO:0001730">
    <property type="term" value="F:2'-5'-oligoadenylate synthetase activity"/>
    <property type="evidence" value="ECO:0007669"/>
    <property type="project" value="TreeGrafter"/>
</dbReference>
<evidence type="ECO:0000256" key="5">
    <source>
        <dbReference type="ARBA" id="ARBA00023118"/>
    </source>
</evidence>
<dbReference type="SUPFAM" id="SSF81631">
    <property type="entry name" value="PAP/OAS1 substrate-binding domain"/>
    <property type="match status" value="1"/>
</dbReference>
<dbReference type="AlphaFoldDB" id="A0A8J6GG03"/>
<dbReference type="SUPFAM" id="SSF81301">
    <property type="entry name" value="Nucleotidyltransferase"/>
    <property type="match status" value="2"/>
</dbReference>
<feature type="domain" description="2'-5'-oligoadenylate synthetase 1" evidence="6">
    <location>
        <begin position="186"/>
        <end position="237"/>
    </location>
</feature>
<comment type="caution">
    <text evidence="7">The sequence shown here is derived from an EMBL/GenBank/DDBJ whole genome shotgun (WGS) entry which is preliminary data.</text>
</comment>
<dbReference type="InterPro" id="IPR043519">
    <property type="entry name" value="NT_sf"/>
</dbReference>
<dbReference type="Gene3D" id="1.10.1410.20">
    <property type="entry name" value="2'-5'-oligoadenylate synthetase 1, domain 2"/>
    <property type="match status" value="1"/>
</dbReference>
<dbReference type="GO" id="GO:0051607">
    <property type="term" value="P:defense response to virus"/>
    <property type="evidence" value="ECO:0007669"/>
    <property type="project" value="UniProtKB-KW"/>
</dbReference>
<dbReference type="Gene3D" id="3.30.460.10">
    <property type="entry name" value="Beta Polymerase, domain 2"/>
    <property type="match status" value="2"/>
</dbReference>
<dbReference type="PROSITE" id="PS00833">
    <property type="entry name" value="25A_SYNTH_2"/>
    <property type="match status" value="1"/>
</dbReference>
<keyword evidence="4" id="KW-0694">RNA-binding</keyword>
<accession>A0A8J6GG03</accession>
<dbReference type="InterPro" id="IPR006117">
    <property type="entry name" value="2-5OAS_C_CS"/>
</dbReference>
<evidence type="ECO:0000313" key="7">
    <source>
        <dbReference type="EMBL" id="KAH0509088.1"/>
    </source>
</evidence>
<evidence type="ECO:0000313" key="8">
    <source>
        <dbReference type="Proteomes" id="UP000710432"/>
    </source>
</evidence>
<protein>
    <submittedName>
        <fullName evidence="7">2'-5'-oligoadenylate synthase 3</fullName>
    </submittedName>
</protein>
<reference evidence="7" key="1">
    <citation type="submission" date="2020-03" db="EMBL/GenBank/DDBJ databases">
        <title>Studies in the Genomics of Life Span.</title>
        <authorList>
            <person name="Glass D."/>
        </authorList>
    </citation>
    <scope>NUCLEOTIDE SEQUENCE</scope>
    <source>
        <strain evidence="7">LTLLF</strain>
        <tissue evidence="7">Muscle</tissue>
    </source>
</reference>
<dbReference type="PANTHER" id="PTHR11258">
    <property type="entry name" value="2-5 OLIGOADENYLATE SYNTHETASE"/>
    <property type="match status" value="1"/>
</dbReference>
<gene>
    <name evidence="7" type="ORF">LTLLF_160550</name>
</gene>